<evidence type="ECO:0000313" key="3">
    <source>
        <dbReference type="Proteomes" id="UP000584374"/>
    </source>
</evidence>
<keyword evidence="3" id="KW-1185">Reference proteome</keyword>
<feature type="compositionally biased region" description="Basic and acidic residues" evidence="1">
    <location>
        <begin position="79"/>
        <end position="90"/>
    </location>
</feature>
<dbReference type="EMBL" id="JACHIW010000001">
    <property type="protein sequence ID" value="MBB5156897.1"/>
    <property type="molecule type" value="Genomic_DNA"/>
</dbReference>
<organism evidence="2 3">
    <name type="scientific">Saccharopolyspora phatthalungensis</name>
    <dbReference type="NCBI Taxonomy" id="664693"/>
    <lineage>
        <taxon>Bacteria</taxon>
        <taxon>Bacillati</taxon>
        <taxon>Actinomycetota</taxon>
        <taxon>Actinomycetes</taxon>
        <taxon>Pseudonocardiales</taxon>
        <taxon>Pseudonocardiaceae</taxon>
        <taxon>Saccharopolyspora</taxon>
    </lineage>
</organism>
<evidence type="ECO:0000256" key="1">
    <source>
        <dbReference type="SAM" id="MobiDB-lite"/>
    </source>
</evidence>
<name>A0A840QAC1_9PSEU</name>
<protein>
    <recommendedName>
        <fullName evidence="4">Plasmid stabilization protein</fullName>
    </recommendedName>
</protein>
<dbReference type="AlphaFoldDB" id="A0A840QAC1"/>
<dbReference type="Proteomes" id="UP000584374">
    <property type="component" value="Unassembled WGS sequence"/>
</dbReference>
<gene>
    <name evidence="2" type="ORF">BJ970_004431</name>
</gene>
<sequence>MPQQAWNKKQERQYEHIKKQTKERGSSEERAEEIAARTVNKDRAQKGQARQQSKTSTQDIPPQRRGGIRSGNRYGPGGRTKEQLYEDARRQNIKGRSKMSKEQLEQALSRS</sequence>
<reference evidence="2 3" key="1">
    <citation type="submission" date="2020-08" db="EMBL/GenBank/DDBJ databases">
        <title>Sequencing the genomes of 1000 actinobacteria strains.</title>
        <authorList>
            <person name="Klenk H.-P."/>
        </authorList>
    </citation>
    <scope>NUCLEOTIDE SEQUENCE [LARGE SCALE GENOMIC DNA]</scope>
    <source>
        <strain evidence="2 3">DSM 45584</strain>
    </source>
</reference>
<evidence type="ECO:0000313" key="2">
    <source>
        <dbReference type="EMBL" id="MBB5156897.1"/>
    </source>
</evidence>
<proteinExistence type="predicted"/>
<feature type="region of interest" description="Disordered" evidence="1">
    <location>
        <begin position="1"/>
        <end position="111"/>
    </location>
</feature>
<comment type="caution">
    <text evidence="2">The sequence shown here is derived from an EMBL/GenBank/DDBJ whole genome shotgun (WGS) entry which is preliminary data.</text>
</comment>
<evidence type="ECO:0008006" key="4">
    <source>
        <dbReference type="Google" id="ProtNLM"/>
    </source>
</evidence>
<accession>A0A840QAC1</accession>
<feature type="compositionally biased region" description="Basic and acidic residues" evidence="1">
    <location>
        <begin position="8"/>
        <end position="45"/>
    </location>
</feature>
<dbReference type="RefSeq" id="WP_184727939.1">
    <property type="nucleotide sequence ID" value="NZ_JACHIW010000001.1"/>
</dbReference>
<feature type="compositionally biased region" description="Polar residues" evidence="1">
    <location>
        <begin position="48"/>
        <end position="60"/>
    </location>
</feature>